<dbReference type="NCBIfam" id="TIGR01891">
    <property type="entry name" value="amidohydrolases"/>
    <property type="match status" value="1"/>
</dbReference>
<dbReference type="SUPFAM" id="SSF55031">
    <property type="entry name" value="Bacterial exopeptidase dimerisation domain"/>
    <property type="match status" value="1"/>
</dbReference>
<keyword evidence="2" id="KW-0378">Hydrolase</keyword>
<dbReference type="EMBL" id="CP155573">
    <property type="protein sequence ID" value="XFO66939.1"/>
    <property type="molecule type" value="Genomic_DNA"/>
</dbReference>
<protein>
    <submittedName>
        <fullName evidence="2">N-acetyldiaminopimelate deacetylase</fullName>
        <ecNumber evidence="2">3.5.1.47</ecNumber>
    </submittedName>
</protein>
<dbReference type="InterPro" id="IPR036264">
    <property type="entry name" value="Bact_exopeptidase_dim_dom"/>
</dbReference>
<dbReference type="SUPFAM" id="SSF53187">
    <property type="entry name" value="Zn-dependent exopeptidases"/>
    <property type="match status" value="1"/>
</dbReference>
<dbReference type="Gene3D" id="3.40.630.10">
    <property type="entry name" value="Zn peptidases"/>
    <property type="match status" value="1"/>
</dbReference>
<organism evidence="2 3">
    <name type="scientific">Sporomusa silvacetica DSM 10669</name>
    <dbReference type="NCBI Taxonomy" id="1123289"/>
    <lineage>
        <taxon>Bacteria</taxon>
        <taxon>Bacillati</taxon>
        <taxon>Bacillota</taxon>
        <taxon>Negativicutes</taxon>
        <taxon>Selenomonadales</taxon>
        <taxon>Sporomusaceae</taxon>
        <taxon>Sporomusa</taxon>
    </lineage>
</organism>
<sequence>MDKKRVLTNFTKTKRERATRMNKHIHELVKEGNDYVVKLRRHFRAFPELGGEEVETQKKIIAELTAMGLNPRSAAGTGIIAEIKGGRQGKTVAIRADIDALPIQDEIDQSYRSRNTGRCHACGHDGHTAMLLGIAKVFSTIKEELPGTIRLLFQPSEEKFPGGALAMIADGAVEGVDAVIGAHLWQPFAVGTMGLTYGPMMASPDEFTITIKGSGGHGSMPHQTIDPLYVGAQIVLALKTITGNNVSTNELAVLSLGVFKAGDVFNVIPDSATLQGTVRTFSQSTRETIFAAIDRICGGICAAAGATYNLESHLGYPPVINNPEVAKIVAQSAEAVLGKTAVFEMNPAMVGEDFSYYQQQVPGCFMFIGVGNKDKGFVYPHHHPKFDMDENAFSHGVEIMVVSAVNLLQA</sequence>
<dbReference type="Pfam" id="PF01546">
    <property type="entry name" value="Peptidase_M20"/>
    <property type="match status" value="1"/>
</dbReference>
<keyword evidence="3" id="KW-1185">Reference proteome</keyword>
<feature type="domain" description="Peptidase M20 dimerisation" evidence="1">
    <location>
        <begin position="207"/>
        <end position="297"/>
    </location>
</feature>
<evidence type="ECO:0000259" key="1">
    <source>
        <dbReference type="Pfam" id="PF07687"/>
    </source>
</evidence>
<dbReference type="InterPro" id="IPR017439">
    <property type="entry name" value="Amidohydrolase"/>
</dbReference>
<proteinExistence type="predicted"/>
<dbReference type="Proteomes" id="UP000216752">
    <property type="component" value="Chromosome"/>
</dbReference>
<accession>A0ABZ3IMK9</accession>
<dbReference type="InterPro" id="IPR002933">
    <property type="entry name" value="Peptidase_M20"/>
</dbReference>
<evidence type="ECO:0000313" key="2">
    <source>
        <dbReference type="EMBL" id="XFO66939.1"/>
    </source>
</evidence>
<dbReference type="PANTHER" id="PTHR11014:SF63">
    <property type="entry name" value="METALLOPEPTIDASE, PUTATIVE (AFU_ORTHOLOGUE AFUA_6G09600)-RELATED"/>
    <property type="match status" value="1"/>
</dbReference>
<dbReference type="InterPro" id="IPR011650">
    <property type="entry name" value="Peptidase_M20_dimer"/>
</dbReference>
<reference evidence="2" key="1">
    <citation type="submission" date="2024-05" db="EMBL/GenBank/DDBJ databases">
        <title>Isolation and characterization of Sporomusa carbonis sp. nov., a carboxydotrophic hydrogenogen in the genus of Sporomusa isolated from a charcoal burning pile.</title>
        <authorList>
            <person name="Boeer T."/>
            <person name="Rosenbaum F."/>
            <person name="Eysell L."/>
            <person name="Mueller V."/>
            <person name="Daniel R."/>
            <person name="Poehlein A."/>
        </authorList>
    </citation>
    <scope>NUCLEOTIDE SEQUENCE [LARGE SCALE GENOMIC DNA]</scope>
    <source>
        <strain evidence="2">DSM 10669</strain>
    </source>
</reference>
<dbReference type="EC" id="3.5.1.47" evidence="2"/>
<dbReference type="PANTHER" id="PTHR11014">
    <property type="entry name" value="PEPTIDASE M20 FAMILY MEMBER"/>
    <property type="match status" value="1"/>
</dbReference>
<dbReference type="GO" id="GO:0050118">
    <property type="term" value="F:N-acetyldiaminopimelate deacetylase activity"/>
    <property type="evidence" value="ECO:0007669"/>
    <property type="project" value="UniProtKB-EC"/>
</dbReference>
<evidence type="ECO:0000313" key="3">
    <source>
        <dbReference type="Proteomes" id="UP000216752"/>
    </source>
</evidence>
<gene>
    <name evidence="2" type="ORF">SPSIL_031100</name>
</gene>
<name>A0ABZ3IMK9_9FIRM</name>
<dbReference type="Pfam" id="PF07687">
    <property type="entry name" value="M20_dimer"/>
    <property type="match status" value="1"/>
</dbReference>
<dbReference type="PIRSF" id="PIRSF005962">
    <property type="entry name" value="Pept_M20D_amidohydro"/>
    <property type="match status" value="1"/>
</dbReference>
<dbReference type="Gene3D" id="3.30.70.360">
    <property type="match status" value="1"/>
</dbReference>